<feature type="domain" description="Glycosyl transferase family 1" evidence="1">
    <location>
        <begin position="209"/>
        <end position="374"/>
    </location>
</feature>
<evidence type="ECO:0000259" key="1">
    <source>
        <dbReference type="Pfam" id="PF00534"/>
    </source>
</evidence>
<dbReference type="InterPro" id="IPR050194">
    <property type="entry name" value="Glycosyltransferase_grp1"/>
</dbReference>
<protein>
    <submittedName>
        <fullName evidence="2">Glycosyltransferase family 4 protein</fullName>
    </submittedName>
</protein>
<reference evidence="3" key="1">
    <citation type="journal article" date="2019" name="Int. J. Syst. Evol. Microbiol.">
        <title>The Global Catalogue of Microorganisms (GCM) 10K type strain sequencing project: providing services to taxonomists for standard genome sequencing and annotation.</title>
        <authorList>
            <consortium name="The Broad Institute Genomics Platform"/>
            <consortium name="The Broad Institute Genome Sequencing Center for Infectious Disease"/>
            <person name="Wu L."/>
            <person name="Ma J."/>
        </authorList>
    </citation>
    <scope>NUCLEOTIDE SEQUENCE [LARGE SCALE GENOMIC DNA]</scope>
    <source>
        <strain evidence="3">CCUG 59858</strain>
    </source>
</reference>
<dbReference type="RefSeq" id="WP_382340750.1">
    <property type="nucleotide sequence ID" value="NZ_JBHSAB010000001.1"/>
</dbReference>
<organism evidence="2 3">
    <name type="scientific">Legionella dresdenensis</name>
    <dbReference type="NCBI Taxonomy" id="450200"/>
    <lineage>
        <taxon>Bacteria</taxon>
        <taxon>Pseudomonadati</taxon>
        <taxon>Pseudomonadota</taxon>
        <taxon>Gammaproteobacteria</taxon>
        <taxon>Legionellales</taxon>
        <taxon>Legionellaceae</taxon>
        <taxon>Legionella</taxon>
    </lineage>
</organism>
<dbReference type="Pfam" id="PF00534">
    <property type="entry name" value="Glycos_transf_1"/>
    <property type="match status" value="1"/>
</dbReference>
<dbReference type="Gene3D" id="3.40.50.2000">
    <property type="entry name" value="Glycogen Phosphorylase B"/>
    <property type="match status" value="2"/>
</dbReference>
<dbReference type="Proteomes" id="UP001595758">
    <property type="component" value="Unassembled WGS sequence"/>
</dbReference>
<comment type="caution">
    <text evidence="2">The sequence shown here is derived from an EMBL/GenBank/DDBJ whole genome shotgun (WGS) entry which is preliminary data.</text>
</comment>
<sequence>MNKLNVLVLSFYYKPDLCAGSFRTTSLVEELKAKLPPDARIHVITSMPNRYHSHNVAAAENEEDGIVRITRIPIPAHKSGMLGQVRSFFVYFMGVLKILRKQKYDLVYATSSRLFTAFLGAIASKQQKAPVYMDIRDIFVDTIGDVMPKKWSKFFLPVLSGIEKFTFSSAARINLVSPGFLPYFQKDYSGEKFDFFTNGIDAVFLDAREKMDRNAVSGEGKKTVLYAGNIGEGQGLEKIIPDLARAVEEQYDFIVIGDGGRRKVLEEELNRQGVKNVTLMNPVTRQELINYYQKADILFLHLNAHNAFLKVLPSKVFEYAALGKPLLAGVSGYAKSFIESEIDNAAVFHPCDYQQAITALSKIKYSFEPRADFIAKYDRAAIMKKLSDSVLAVAGRL</sequence>
<evidence type="ECO:0000313" key="2">
    <source>
        <dbReference type="EMBL" id="MFC3907949.1"/>
    </source>
</evidence>
<keyword evidence="3" id="KW-1185">Reference proteome</keyword>
<dbReference type="EMBL" id="JBHSAB010000001">
    <property type="protein sequence ID" value="MFC3907949.1"/>
    <property type="molecule type" value="Genomic_DNA"/>
</dbReference>
<evidence type="ECO:0000313" key="3">
    <source>
        <dbReference type="Proteomes" id="UP001595758"/>
    </source>
</evidence>
<proteinExistence type="predicted"/>
<dbReference type="PANTHER" id="PTHR45947">
    <property type="entry name" value="SULFOQUINOVOSYL TRANSFERASE SQD2"/>
    <property type="match status" value="1"/>
</dbReference>
<name>A0ABV8CCR6_9GAMM</name>
<dbReference type="SUPFAM" id="SSF53756">
    <property type="entry name" value="UDP-Glycosyltransferase/glycogen phosphorylase"/>
    <property type="match status" value="1"/>
</dbReference>
<accession>A0ABV8CCR6</accession>
<dbReference type="CDD" id="cd03794">
    <property type="entry name" value="GT4_WbuB-like"/>
    <property type="match status" value="1"/>
</dbReference>
<dbReference type="PANTHER" id="PTHR45947:SF3">
    <property type="entry name" value="SULFOQUINOVOSYL TRANSFERASE SQD2"/>
    <property type="match status" value="1"/>
</dbReference>
<dbReference type="InterPro" id="IPR001296">
    <property type="entry name" value="Glyco_trans_1"/>
</dbReference>
<gene>
    <name evidence="2" type="ORF">ACFORL_02490</name>
</gene>